<dbReference type="RefSeq" id="WP_022340866.1">
    <property type="nucleotide sequence ID" value="NZ_CALULB010000021.1"/>
</dbReference>
<dbReference type="SUPFAM" id="SSF88659">
    <property type="entry name" value="Sigma3 and sigma4 domains of RNA polymerase sigma factors"/>
    <property type="match status" value="1"/>
</dbReference>
<dbReference type="InterPro" id="IPR036388">
    <property type="entry name" value="WH-like_DNA-bd_sf"/>
</dbReference>
<evidence type="ECO:0000256" key="1">
    <source>
        <dbReference type="ARBA" id="ARBA00010641"/>
    </source>
</evidence>
<protein>
    <submittedName>
        <fullName evidence="6">RNA polymerase sigma-70 factor</fullName>
    </submittedName>
</protein>
<dbReference type="GO" id="GO:0003677">
    <property type="term" value="F:DNA binding"/>
    <property type="evidence" value="ECO:0007669"/>
    <property type="project" value="InterPro"/>
</dbReference>
<evidence type="ECO:0000259" key="5">
    <source>
        <dbReference type="SMART" id="SM00421"/>
    </source>
</evidence>
<keyword evidence="4" id="KW-0804">Transcription</keyword>
<dbReference type="Pfam" id="PF08281">
    <property type="entry name" value="Sigma70_r4_2"/>
    <property type="match status" value="1"/>
</dbReference>
<dbReference type="PANTHER" id="PTHR43133:SF46">
    <property type="entry name" value="RNA POLYMERASE SIGMA-70 FACTOR ECF SUBFAMILY"/>
    <property type="match status" value="1"/>
</dbReference>
<keyword evidence="3" id="KW-0731">Sigma factor</keyword>
<dbReference type="InterPro" id="IPR007627">
    <property type="entry name" value="RNA_pol_sigma70_r2"/>
</dbReference>
<dbReference type="InterPro" id="IPR013324">
    <property type="entry name" value="RNA_pol_sigma_r3/r4-like"/>
</dbReference>
<evidence type="ECO:0000313" key="7">
    <source>
        <dbReference type="Proteomes" id="UP001204579"/>
    </source>
</evidence>
<dbReference type="InterPro" id="IPR013249">
    <property type="entry name" value="RNA_pol_sigma70_r4_t2"/>
</dbReference>
<dbReference type="Gene3D" id="1.10.1740.10">
    <property type="match status" value="1"/>
</dbReference>
<comment type="similarity">
    <text evidence="1">Belongs to the sigma-70 factor family. ECF subfamily.</text>
</comment>
<dbReference type="InterPro" id="IPR014327">
    <property type="entry name" value="RNA_pol_sigma70_bacteroid"/>
</dbReference>
<evidence type="ECO:0000256" key="3">
    <source>
        <dbReference type="ARBA" id="ARBA00023082"/>
    </source>
</evidence>
<dbReference type="EMBL" id="JANRHJ010000003">
    <property type="protein sequence ID" value="MCR8873045.1"/>
    <property type="molecule type" value="Genomic_DNA"/>
</dbReference>
<comment type="caution">
    <text evidence="6">The sequence shown here is derived from an EMBL/GenBank/DDBJ whole genome shotgun (WGS) entry which is preliminary data.</text>
</comment>
<dbReference type="Proteomes" id="UP001204579">
    <property type="component" value="Unassembled WGS sequence"/>
</dbReference>
<dbReference type="NCBIfam" id="TIGR02985">
    <property type="entry name" value="Sig70_bacteroi1"/>
    <property type="match status" value="1"/>
</dbReference>
<evidence type="ECO:0000256" key="4">
    <source>
        <dbReference type="ARBA" id="ARBA00023163"/>
    </source>
</evidence>
<dbReference type="InterPro" id="IPR014284">
    <property type="entry name" value="RNA_pol_sigma-70_dom"/>
</dbReference>
<dbReference type="Pfam" id="PF04542">
    <property type="entry name" value="Sigma70_r2"/>
    <property type="match status" value="1"/>
</dbReference>
<reference evidence="6 7" key="1">
    <citation type="submission" date="2022-08" db="EMBL/GenBank/DDBJ databases">
        <authorList>
            <person name="Zeman M."/>
            <person name="Kubasova T."/>
        </authorList>
    </citation>
    <scope>NUCLEOTIDE SEQUENCE [LARGE SCALE GENOMIC DNA]</scope>
    <source>
        <strain evidence="6 7">ET62</strain>
    </source>
</reference>
<dbReference type="PANTHER" id="PTHR43133">
    <property type="entry name" value="RNA POLYMERASE ECF-TYPE SIGMA FACTO"/>
    <property type="match status" value="1"/>
</dbReference>
<sequence>MEKSELHILAEIGAGNIHAFEQLFFQYQPKLVCFLTGLTHDPELSRDMAQEMFLSIWQNRKRLSEVRSLSAYLYQMARYKVYDYFDHLEVTEQYVKEYLENTSEAKSEEEQLFARELQAMIQNAVRQMSPQRQQVYRMSREEGLSNQEIADRLGISKRTVENHLTAALAILRKIIYLWLLLTIR</sequence>
<dbReference type="GO" id="GO:0006352">
    <property type="term" value="P:DNA-templated transcription initiation"/>
    <property type="evidence" value="ECO:0007669"/>
    <property type="project" value="InterPro"/>
</dbReference>
<dbReference type="InterPro" id="IPR013325">
    <property type="entry name" value="RNA_pol_sigma_r2"/>
</dbReference>
<keyword evidence="2" id="KW-0805">Transcription regulation</keyword>
<dbReference type="NCBIfam" id="TIGR02937">
    <property type="entry name" value="sigma70-ECF"/>
    <property type="match status" value="1"/>
</dbReference>
<dbReference type="InterPro" id="IPR039425">
    <property type="entry name" value="RNA_pol_sigma-70-like"/>
</dbReference>
<proteinExistence type="inferred from homology"/>
<dbReference type="SUPFAM" id="SSF88946">
    <property type="entry name" value="Sigma2 domain of RNA polymerase sigma factors"/>
    <property type="match status" value="1"/>
</dbReference>
<dbReference type="Gene3D" id="1.10.10.10">
    <property type="entry name" value="Winged helix-like DNA-binding domain superfamily/Winged helix DNA-binding domain"/>
    <property type="match status" value="1"/>
</dbReference>
<gene>
    <name evidence="6" type="ORF">NW209_03235</name>
</gene>
<dbReference type="AlphaFoldDB" id="A0AAW5N7C0"/>
<dbReference type="GO" id="GO:0016987">
    <property type="term" value="F:sigma factor activity"/>
    <property type="evidence" value="ECO:0007669"/>
    <property type="project" value="UniProtKB-KW"/>
</dbReference>
<organism evidence="6 7">
    <name type="scientific">Phocaeicola barnesiae</name>
    <dbReference type="NCBI Taxonomy" id="376804"/>
    <lineage>
        <taxon>Bacteria</taxon>
        <taxon>Pseudomonadati</taxon>
        <taxon>Bacteroidota</taxon>
        <taxon>Bacteroidia</taxon>
        <taxon>Bacteroidales</taxon>
        <taxon>Bacteroidaceae</taxon>
        <taxon>Phocaeicola</taxon>
    </lineage>
</organism>
<evidence type="ECO:0000256" key="2">
    <source>
        <dbReference type="ARBA" id="ARBA00023015"/>
    </source>
</evidence>
<dbReference type="SMART" id="SM00421">
    <property type="entry name" value="HTH_LUXR"/>
    <property type="match status" value="1"/>
</dbReference>
<keyword evidence="7" id="KW-1185">Reference proteome</keyword>
<dbReference type="InterPro" id="IPR000792">
    <property type="entry name" value="Tscrpt_reg_LuxR_C"/>
</dbReference>
<evidence type="ECO:0000313" key="6">
    <source>
        <dbReference type="EMBL" id="MCR8873045.1"/>
    </source>
</evidence>
<accession>A0AAW5N7C0</accession>
<feature type="domain" description="HTH luxR-type" evidence="5">
    <location>
        <begin position="125"/>
        <end position="181"/>
    </location>
</feature>
<name>A0AAW5N7C0_9BACT</name>